<dbReference type="AlphaFoldDB" id="A0A371DGI8"/>
<reference evidence="2 3" key="1">
    <citation type="journal article" date="2018" name="Biotechnol. Biofuels">
        <title>Integrative visual omics of the white-rot fungus Polyporus brumalis exposes the biotechnological potential of its oxidative enzymes for delignifying raw plant biomass.</title>
        <authorList>
            <person name="Miyauchi S."/>
            <person name="Rancon A."/>
            <person name="Drula E."/>
            <person name="Hage H."/>
            <person name="Chaduli D."/>
            <person name="Favel A."/>
            <person name="Grisel S."/>
            <person name="Henrissat B."/>
            <person name="Herpoel-Gimbert I."/>
            <person name="Ruiz-Duenas F.J."/>
            <person name="Chevret D."/>
            <person name="Hainaut M."/>
            <person name="Lin J."/>
            <person name="Wang M."/>
            <person name="Pangilinan J."/>
            <person name="Lipzen A."/>
            <person name="Lesage-Meessen L."/>
            <person name="Navarro D."/>
            <person name="Riley R."/>
            <person name="Grigoriev I.V."/>
            <person name="Zhou S."/>
            <person name="Raouche S."/>
            <person name="Rosso M.N."/>
        </authorList>
    </citation>
    <scope>NUCLEOTIDE SEQUENCE [LARGE SCALE GENOMIC DNA]</scope>
    <source>
        <strain evidence="2 3">BRFM 1820</strain>
    </source>
</reference>
<dbReference type="EMBL" id="KZ857393">
    <property type="protein sequence ID" value="RDX51664.1"/>
    <property type="molecule type" value="Genomic_DNA"/>
</dbReference>
<evidence type="ECO:0000313" key="2">
    <source>
        <dbReference type="EMBL" id="RDX51664.1"/>
    </source>
</evidence>
<dbReference type="Proteomes" id="UP000256964">
    <property type="component" value="Unassembled WGS sequence"/>
</dbReference>
<evidence type="ECO:0000313" key="3">
    <source>
        <dbReference type="Proteomes" id="UP000256964"/>
    </source>
</evidence>
<proteinExistence type="predicted"/>
<keyword evidence="3" id="KW-1185">Reference proteome</keyword>
<sequence>MRMLPMYSIDGRVQKTRRASNVQDALLCLPLHDDRPVLMEIDQCTARLEDEQTRCSSRPAATSGICSTHLRERDRSVKEYKVVSSRADALKGEAIVSKRQLVALKTPRDIQEAIKATEAYREVLQEEAERRVTHAKRFYSDDPVDHSNGHHVRIRRLSGRIDICGVFLVKLRELEQQQVEDGMRSRRRSASKGKGWSSWYEGDREPEDSARHAAEEQQRAHAENRKLAETRRSALGGKLGAIEASMAKVGLVLRSSCS</sequence>
<organism evidence="2 3">
    <name type="scientific">Lentinus brumalis</name>
    <dbReference type="NCBI Taxonomy" id="2498619"/>
    <lineage>
        <taxon>Eukaryota</taxon>
        <taxon>Fungi</taxon>
        <taxon>Dikarya</taxon>
        <taxon>Basidiomycota</taxon>
        <taxon>Agaricomycotina</taxon>
        <taxon>Agaricomycetes</taxon>
        <taxon>Polyporales</taxon>
        <taxon>Polyporaceae</taxon>
        <taxon>Lentinus</taxon>
    </lineage>
</organism>
<name>A0A371DGI8_9APHY</name>
<evidence type="ECO:0000256" key="1">
    <source>
        <dbReference type="SAM" id="MobiDB-lite"/>
    </source>
</evidence>
<accession>A0A371DGI8</accession>
<gene>
    <name evidence="2" type="ORF">OH76DRAFT_262105</name>
</gene>
<protein>
    <submittedName>
        <fullName evidence="2">Uncharacterized protein</fullName>
    </submittedName>
</protein>
<feature type="region of interest" description="Disordered" evidence="1">
    <location>
        <begin position="178"/>
        <end position="231"/>
    </location>
</feature>
<feature type="compositionally biased region" description="Basic and acidic residues" evidence="1">
    <location>
        <begin position="201"/>
        <end position="231"/>
    </location>
</feature>
<dbReference type="OrthoDB" id="10491272at2759"/>